<dbReference type="NCBIfam" id="TIGR01510">
    <property type="entry name" value="coaD_prev_kdtB"/>
    <property type="match status" value="1"/>
</dbReference>
<evidence type="ECO:0000259" key="10">
    <source>
        <dbReference type="SMART" id="SM00764"/>
    </source>
</evidence>
<keyword evidence="5 9" id="KW-0067">ATP-binding</keyword>
<keyword evidence="1 9" id="KW-0963">Cytoplasm</keyword>
<dbReference type="GO" id="GO:0004595">
    <property type="term" value="F:pantetheine-phosphate adenylyltransferase activity"/>
    <property type="evidence" value="ECO:0007669"/>
    <property type="project" value="UniProtKB-EC"/>
</dbReference>
<feature type="binding site" evidence="9">
    <location>
        <position position="43"/>
    </location>
    <ligand>
        <name>substrate</name>
    </ligand>
</feature>
<dbReference type="PRINTS" id="PR01020">
    <property type="entry name" value="LPSBIOSNTHSS"/>
</dbReference>
<keyword evidence="6 9" id="KW-0460">Magnesium</keyword>
<dbReference type="SUPFAM" id="SSF52374">
    <property type="entry name" value="Nucleotidylyl transferase"/>
    <property type="match status" value="1"/>
</dbReference>
<feature type="binding site" evidence="9">
    <location>
        <begin position="11"/>
        <end position="12"/>
    </location>
    <ligand>
        <name>ATP</name>
        <dbReference type="ChEBI" id="CHEBI:30616"/>
    </ligand>
</feature>
<feature type="binding site" evidence="9">
    <location>
        <position position="11"/>
    </location>
    <ligand>
        <name>substrate</name>
    </ligand>
</feature>
<evidence type="ECO:0000313" key="11">
    <source>
        <dbReference type="EMBL" id="EUJ32058.1"/>
    </source>
</evidence>
<dbReference type="CDD" id="cd02163">
    <property type="entry name" value="PPAT"/>
    <property type="match status" value="1"/>
</dbReference>
<feature type="binding site" evidence="9">
    <location>
        <begin position="90"/>
        <end position="92"/>
    </location>
    <ligand>
        <name>ATP</name>
        <dbReference type="ChEBI" id="CHEBI:30616"/>
    </ligand>
</feature>
<reference evidence="11 12" key="1">
    <citation type="journal article" date="2014" name="Int. J. Syst. Evol. Microbiol.">
        <title>Listeria floridensis sp. nov., Listeria aquatica sp. nov., Listeria cornellensis sp. nov., Listeria riparia sp. nov. and Listeria grandensis sp. nov., from agricultural and natural environments.</title>
        <authorList>
            <person name="den Bakker H.C."/>
            <person name="Warchocki S."/>
            <person name="Wright E.M."/>
            <person name="Allred A.F."/>
            <person name="Ahlstrom C."/>
            <person name="Manuel C.S."/>
            <person name="Stasiewicz M.J."/>
            <person name="Burrell A."/>
            <person name="Roof S."/>
            <person name="Strawn L."/>
            <person name="Fortes E.D."/>
            <person name="Nightingale K.K."/>
            <person name="Kephart D."/>
            <person name="Wiedmann M."/>
        </authorList>
    </citation>
    <scope>NUCLEOTIDE SEQUENCE [LARGE SCALE GENOMIC DNA]</scope>
    <source>
        <strain evidence="11 12">FSL S10-1187</strain>
    </source>
</reference>
<comment type="function">
    <text evidence="9">Reversibly transfers an adenylyl group from ATP to 4'-phosphopantetheine, yielding dephospho-CoA (dPCoA) and pyrophosphate.</text>
</comment>
<comment type="similarity">
    <text evidence="9">Belongs to the bacterial CoaD family.</text>
</comment>
<evidence type="ECO:0000256" key="8">
    <source>
        <dbReference type="ARBA" id="ARBA00029346"/>
    </source>
</evidence>
<feature type="site" description="Transition state stabilizer" evidence="9">
    <location>
        <position position="19"/>
    </location>
</feature>
<evidence type="ECO:0000256" key="4">
    <source>
        <dbReference type="ARBA" id="ARBA00022741"/>
    </source>
</evidence>
<dbReference type="EC" id="2.7.7.3" evidence="9"/>
<accession>A0ABP3AYC4</accession>
<keyword evidence="3 9" id="KW-0548">Nucleotidyltransferase</keyword>
<evidence type="ECO:0000256" key="2">
    <source>
        <dbReference type="ARBA" id="ARBA00022679"/>
    </source>
</evidence>
<keyword evidence="7 9" id="KW-0173">Coenzyme A biosynthesis</keyword>
<dbReference type="Pfam" id="PF01467">
    <property type="entry name" value="CTP_transf_like"/>
    <property type="match status" value="1"/>
</dbReference>
<proteinExistence type="inferred from homology"/>
<organism evidence="11 12">
    <name type="scientific">Listeria floridensis FSL S10-1187</name>
    <dbReference type="NCBI Taxonomy" id="1265817"/>
    <lineage>
        <taxon>Bacteria</taxon>
        <taxon>Bacillati</taxon>
        <taxon>Bacillota</taxon>
        <taxon>Bacilli</taxon>
        <taxon>Bacillales</taxon>
        <taxon>Listeriaceae</taxon>
        <taxon>Listeria</taxon>
    </lineage>
</organism>
<comment type="subcellular location">
    <subcellularLocation>
        <location evidence="9">Cytoplasm</location>
    </subcellularLocation>
</comment>
<evidence type="ECO:0000313" key="12">
    <source>
        <dbReference type="Proteomes" id="UP000019249"/>
    </source>
</evidence>
<dbReference type="SMART" id="SM00764">
    <property type="entry name" value="Citrate_ly_lig"/>
    <property type="match status" value="1"/>
</dbReference>
<comment type="cofactor">
    <cofactor evidence="9">
        <name>Mg(2+)</name>
        <dbReference type="ChEBI" id="CHEBI:18420"/>
    </cofactor>
</comment>
<dbReference type="InterPro" id="IPR014729">
    <property type="entry name" value="Rossmann-like_a/b/a_fold"/>
</dbReference>
<dbReference type="Gene3D" id="3.40.50.620">
    <property type="entry name" value="HUPs"/>
    <property type="match status" value="1"/>
</dbReference>
<dbReference type="RefSeq" id="WP_036097229.1">
    <property type="nucleotide sequence ID" value="NZ_AODF01000014.1"/>
</dbReference>
<dbReference type="PANTHER" id="PTHR21342">
    <property type="entry name" value="PHOSPHOPANTETHEINE ADENYLYLTRANSFERASE"/>
    <property type="match status" value="1"/>
</dbReference>
<comment type="caution">
    <text evidence="11">The sequence shown here is derived from an EMBL/GenBank/DDBJ whole genome shotgun (WGS) entry which is preliminary data.</text>
</comment>
<evidence type="ECO:0000256" key="9">
    <source>
        <dbReference type="HAMAP-Rule" id="MF_00151"/>
    </source>
</evidence>
<sequence length="162" mass="18100">MKDKIAVYPGTFDPITNGHLNIIERAAKTFDILYISVLNNSSKKPLFSLTERMELIKEATDHLPNVLVESSAGLLVDYAKEKSAHAVIRGLRAVSDFEYELQIAAMNRTLDPELETFFMMTSPNYSFLSSSIVREVASYGGNVTELVPAVVDRALKAKYHKE</sequence>
<evidence type="ECO:0000256" key="7">
    <source>
        <dbReference type="ARBA" id="ARBA00022993"/>
    </source>
</evidence>
<feature type="binding site" evidence="9">
    <location>
        <position position="75"/>
    </location>
    <ligand>
        <name>substrate</name>
    </ligand>
</feature>
<dbReference type="InterPro" id="IPR001980">
    <property type="entry name" value="PPAT"/>
</dbReference>
<dbReference type="EMBL" id="AODF01000014">
    <property type="protein sequence ID" value="EUJ32058.1"/>
    <property type="molecule type" value="Genomic_DNA"/>
</dbReference>
<comment type="catalytic activity">
    <reaction evidence="8 9">
        <text>(R)-4'-phosphopantetheine + ATP + H(+) = 3'-dephospho-CoA + diphosphate</text>
        <dbReference type="Rhea" id="RHEA:19801"/>
        <dbReference type="ChEBI" id="CHEBI:15378"/>
        <dbReference type="ChEBI" id="CHEBI:30616"/>
        <dbReference type="ChEBI" id="CHEBI:33019"/>
        <dbReference type="ChEBI" id="CHEBI:57328"/>
        <dbReference type="ChEBI" id="CHEBI:61723"/>
        <dbReference type="EC" id="2.7.7.3"/>
    </reaction>
</comment>
<feature type="binding site" evidence="9">
    <location>
        <position position="19"/>
    </location>
    <ligand>
        <name>ATP</name>
        <dbReference type="ChEBI" id="CHEBI:30616"/>
    </ligand>
</feature>
<keyword evidence="2 9" id="KW-0808">Transferase</keyword>
<feature type="domain" description="Citrate lyase ligase C-terminal" evidence="10">
    <location>
        <begin position="14"/>
        <end position="155"/>
    </location>
</feature>
<comment type="subunit">
    <text evidence="9">Homohexamer.</text>
</comment>
<feature type="binding site" evidence="9">
    <location>
        <position position="89"/>
    </location>
    <ligand>
        <name>substrate</name>
    </ligand>
</feature>
<dbReference type="InterPro" id="IPR004821">
    <property type="entry name" value="Cyt_trans-like"/>
</dbReference>
<dbReference type="NCBIfam" id="TIGR00125">
    <property type="entry name" value="cyt_tran_rel"/>
    <property type="match status" value="1"/>
</dbReference>
<comment type="pathway">
    <text evidence="9">Cofactor biosynthesis; coenzyme A biosynthesis; CoA from (R)-pantothenate: step 4/5.</text>
</comment>
<gene>
    <name evidence="9 11" type="primary">coaD</name>
    <name evidence="11" type="ORF">MFLO_07732</name>
</gene>
<feature type="binding site" evidence="9">
    <location>
        <begin position="125"/>
        <end position="131"/>
    </location>
    <ligand>
        <name>ATP</name>
        <dbReference type="ChEBI" id="CHEBI:30616"/>
    </ligand>
</feature>
<dbReference type="Proteomes" id="UP000019249">
    <property type="component" value="Unassembled WGS sequence"/>
</dbReference>
<evidence type="ECO:0000256" key="3">
    <source>
        <dbReference type="ARBA" id="ARBA00022695"/>
    </source>
</evidence>
<name>A0ABP3AYC4_9LIST</name>
<protein>
    <recommendedName>
        <fullName evidence="9">Phosphopantetheine adenylyltransferase</fullName>
        <ecNumber evidence="9">2.7.7.3</ecNumber>
    </recommendedName>
    <alternativeName>
        <fullName evidence="9">Dephospho-CoA pyrophosphorylase</fullName>
    </alternativeName>
    <alternativeName>
        <fullName evidence="9">Pantetheine-phosphate adenylyltransferase</fullName>
        <shortName evidence="9">PPAT</shortName>
    </alternativeName>
</protein>
<evidence type="ECO:0000256" key="1">
    <source>
        <dbReference type="ARBA" id="ARBA00022490"/>
    </source>
</evidence>
<dbReference type="InterPro" id="IPR013166">
    <property type="entry name" value="Citrate_lyase_ligase_C"/>
</dbReference>
<evidence type="ECO:0000256" key="5">
    <source>
        <dbReference type="ARBA" id="ARBA00022840"/>
    </source>
</evidence>
<dbReference type="PANTHER" id="PTHR21342:SF1">
    <property type="entry name" value="PHOSPHOPANTETHEINE ADENYLYLTRANSFERASE"/>
    <property type="match status" value="1"/>
</dbReference>
<feature type="binding site" evidence="9">
    <location>
        <position position="100"/>
    </location>
    <ligand>
        <name>ATP</name>
        <dbReference type="ChEBI" id="CHEBI:30616"/>
    </ligand>
</feature>
<keyword evidence="12" id="KW-1185">Reference proteome</keyword>
<dbReference type="HAMAP" id="MF_00151">
    <property type="entry name" value="PPAT_bact"/>
    <property type="match status" value="1"/>
</dbReference>
<keyword evidence="4 9" id="KW-0547">Nucleotide-binding</keyword>
<evidence type="ECO:0000256" key="6">
    <source>
        <dbReference type="ARBA" id="ARBA00022842"/>
    </source>
</evidence>